<dbReference type="AlphaFoldDB" id="A0A133KD27"/>
<comment type="function">
    <text evidence="2 10 12">Catalyzes the transfer of a dimethylallyl group onto the adenine at position 37 in tRNAs that read codons beginning with uridine, leading to the formation of N6-(dimethylallyl)adenosine (i(6)A).</text>
</comment>
<dbReference type="GO" id="GO:0006400">
    <property type="term" value="P:tRNA modification"/>
    <property type="evidence" value="ECO:0007669"/>
    <property type="project" value="TreeGrafter"/>
</dbReference>
<dbReference type="PANTHER" id="PTHR11088">
    <property type="entry name" value="TRNA DIMETHYLALLYLTRANSFERASE"/>
    <property type="match status" value="1"/>
</dbReference>
<feature type="binding site" evidence="10">
    <location>
        <begin position="18"/>
        <end position="25"/>
    </location>
    <ligand>
        <name>ATP</name>
        <dbReference type="ChEBI" id="CHEBI:30616"/>
    </ligand>
</feature>
<keyword evidence="6 10" id="KW-0547">Nucleotide-binding</keyword>
<dbReference type="HAMAP" id="MF_00185">
    <property type="entry name" value="IPP_trans"/>
    <property type="match status" value="1"/>
</dbReference>
<keyword evidence="15" id="KW-1185">Reference proteome</keyword>
<evidence type="ECO:0000256" key="8">
    <source>
        <dbReference type="ARBA" id="ARBA00022842"/>
    </source>
</evidence>
<dbReference type="PANTHER" id="PTHR11088:SF60">
    <property type="entry name" value="TRNA DIMETHYLALLYLTRANSFERASE"/>
    <property type="match status" value="1"/>
</dbReference>
<dbReference type="SUPFAM" id="SSF52540">
    <property type="entry name" value="P-loop containing nucleoside triphosphate hydrolases"/>
    <property type="match status" value="2"/>
</dbReference>
<dbReference type="NCBIfam" id="TIGR00174">
    <property type="entry name" value="miaA"/>
    <property type="match status" value="1"/>
</dbReference>
<comment type="caution">
    <text evidence="10">Lacks conserved residue(s) required for the propagation of feature annotation.</text>
</comment>
<comment type="subunit">
    <text evidence="10">Monomer.</text>
</comment>
<keyword evidence="5 10" id="KW-0819">tRNA processing</keyword>
<evidence type="ECO:0000256" key="5">
    <source>
        <dbReference type="ARBA" id="ARBA00022694"/>
    </source>
</evidence>
<comment type="similarity">
    <text evidence="3 10 13">Belongs to the IPP transferase family.</text>
</comment>
<comment type="caution">
    <text evidence="14">The sequence shown here is derived from an EMBL/GenBank/DDBJ whole genome shotgun (WGS) entry which is preliminary data.</text>
</comment>
<reference evidence="15" key="1">
    <citation type="submission" date="2016-01" db="EMBL/GenBank/DDBJ databases">
        <authorList>
            <person name="Mitreva M."/>
            <person name="Pepin K.H."/>
            <person name="Mihindukulasuriya K.A."/>
            <person name="Fulton R."/>
            <person name="Fronick C."/>
            <person name="O'Laughlin M."/>
            <person name="Miner T."/>
            <person name="Herter B."/>
            <person name="Rosa B.A."/>
            <person name="Cordes M."/>
            <person name="Tomlinson C."/>
            <person name="Wollam A."/>
            <person name="Palsikar V.B."/>
            <person name="Mardis E.R."/>
            <person name="Wilson R.K."/>
        </authorList>
    </citation>
    <scope>NUCLEOTIDE SEQUENCE [LARGE SCALE GENOMIC DNA]</scope>
    <source>
        <strain evidence="15">MJR8151</strain>
    </source>
</reference>
<accession>A0A133KD27</accession>
<evidence type="ECO:0000256" key="11">
    <source>
        <dbReference type="RuleBase" id="RU003783"/>
    </source>
</evidence>
<keyword evidence="7 10" id="KW-0067">ATP-binding</keyword>
<proteinExistence type="inferred from homology"/>
<evidence type="ECO:0000256" key="13">
    <source>
        <dbReference type="RuleBase" id="RU003785"/>
    </source>
</evidence>
<evidence type="ECO:0000256" key="3">
    <source>
        <dbReference type="ARBA" id="ARBA00005842"/>
    </source>
</evidence>
<evidence type="ECO:0000256" key="12">
    <source>
        <dbReference type="RuleBase" id="RU003784"/>
    </source>
</evidence>
<feature type="site" description="Interaction with substrate tRNA" evidence="10">
    <location>
        <position position="107"/>
    </location>
</feature>
<gene>
    <name evidence="10" type="primary">miaA</name>
    <name evidence="14" type="ORF">HMPREF3200_01298</name>
</gene>
<dbReference type="PATRIC" id="fig|33036.3.peg.1286"/>
<dbReference type="STRING" id="33036.HMPREF3200_01298"/>
<evidence type="ECO:0000256" key="4">
    <source>
        <dbReference type="ARBA" id="ARBA00022679"/>
    </source>
</evidence>
<dbReference type="Pfam" id="PF01715">
    <property type="entry name" value="IPPT"/>
    <property type="match status" value="1"/>
</dbReference>
<organism evidence="14 15">
    <name type="scientific">Anaerococcus tetradius</name>
    <dbReference type="NCBI Taxonomy" id="33036"/>
    <lineage>
        <taxon>Bacteria</taxon>
        <taxon>Bacillati</taxon>
        <taxon>Bacillota</taxon>
        <taxon>Tissierellia</taxon>
        <taxon>Tissierellales</taxon>
        <taxon>Peptoniphilaceae</taxon>
        <taxon>Anaerococcus</taxon>
    </lineage>
</organism>
<comment type="catalytic activity">
    <reaction evidence="9 10 11">
        <text>adenosine(37) in tRNA + dimethylallyl diphosphate = N(6)-dimethylallyladenosine(37) in tRNA + diphosphate</text>
        <dbReference type="Rhea" id="RHEA:26482"/>
        <dbReference type="Rhea" id="RHEA-COMP:10162"/>
        <dbReference type="Rhea" id="RHEA-COMP:10375"/>
        <dbReference type="ChEBI" id="CHEBI:33019"/>
        <dbReference type="ChEBI" id="CHEBI:57623"/>
        <dbReference type="ChEBI" id="CHEBI:74411"/>
        <dbReference type="ChEBI" id="CHEBI:74415"/>
        <dbReference type="EC" id="2.5.1.75"/>
    </reaction>
</comment>
<keyword evidence="8 10" id="KW-0460">Magnesium</keyword>
<dbReference type="EC" id="2.5.1.75" evidence="10"/>
<keyword evidence="4 10" id="KW-0808">Transferase</keyword>
<comment type="cofactor">
    <cofactor evidence="1 10">
        <name>Mg(2+)</name>
        <dbReference type="ChEBI" id="CHEBI:18420"/>
    </cofactor>
</comment>
<protein>
    <recommendedName>
        <fullName evidence="10">tRNA dimethylallyltransferase</fullName>
        <ecNumber evidence="10">2.5.1.75</ecNumber>
    </recommendedName>
    <alternativeName>
        <fullName evidence="10">Dimethylallyl diphosphate:tRNA dimethylallyltransferase</fullName>
        <shortName evidence="10">DMAPP:tRNA dimethylallyltransferase</shortName>
        <shortName evidence="10">DMATase</shortName>
    </alternativeName>
    <alternativeName>
        <fullName evidence="10">Isopentenyl-diphosphate:tRNA isopentenyltransferase</fullName>
        <shortName evidence="10">IPP transferase</shortName>
        <shortName evidence="10">IPPT</shortName>
        <shortName evidence="10">IPTase</shortName>
    </alternativeName>
</protein>
<dbReference type="InterPro" id="IPR027417">
    <property type="entry name" value="P-loop_NTPase"/>
</dbReference>
<name>A0A133KD27_9FIRM</name>
<evidence type="ECO:0000256" key="7">
    <source>
        <dbReference type="ARBA" id="ARBA00022840"/>
    </source>
</evidence>
<evidence type="ECO:0000313" key="15">
    <source>
        <dbReference type="Proteomes" id="UP000070383"/>
    </source>
</evidence>
<dbReference type="EMBL" id="LRPM01000048">
    <property type="protein sequence ID" value="KWZ77478.1"/>
    <property type="molecule type" value="Genomic_DNA"/>
</dbReference>
<sequence length="327" mass="38146">MKKMWRNTLKNRLIVITGPTASGKSDIAINLAKSLESQIISADSQQVYRYMNIGTNKTEDIFEVDHFMIDLINPDQPFSVEDFSREARSLVKKINNNNRIPIVAGGTGFYIDSLIYEMNYGQVKKDQGYRNELQALAIDKGNEFLYKRLSEIDPETAKRYHPNEVNRIIRALEIYHLSGKIPSDIRSGERKLNDNINPLVFFLNYDNRDLLYERINHRVLKMIDDGLVEEVKYLVRKYKLTDKSQSMSAIGYKEVLSFLNDEITYEEMIELIQKNTRHYAKRQITWMKKYLDYGFTHEIKMDKLTKDDASDIILSIILSIIKGAYDL</sequence>
<evidence type="ECO:0000256" key="9">
    <source>
        <dbReference type="ARBA" id="ARBA00049563"/>
    </source>
</evidence>
<dbReference type="InterPro" id="IPR018022">
    <property type="entry name" value="IPT"/>
</dbReference>
<evidence type="ECO:0000256" key="10">
    <source>
        <dbReference type="HAMAP-Rule" id="MF_00185"/>
    </source>
</evidence>
<evidence type="ECO:0000256" key="2">
    <source>
        <dbReference type="ARBA" id="ARBA00003213"/>
    </source>
</evidence>
<dbReference type="GO" id="GO:0005524">
    <property type="term" value="F:ATP binding"/>
    <property type="evidence" value="ECO:0007669"/>
    <property type="project" value="UniProtKB-UniRule"/>
</dbReference>
<dbReference type="OrthoDB" id="9776390at2"/>
<evidence type="ECO:0000256" key="1">
    <source>
        <dbReference type="ARBA" id="ARBA00001946"/>
    </source>
</evidence>
<evidence type="ECO:0000313" key="14">
    <source>
        <dbReference type="EMBL" id="KWZ77478.1"/>
    </source>
</evidence>
<dbReference type="GO" id="GO:0052381">
    <property type="term" value="F:tRNA dimethylallyltransferase activity"/>
    <property type="evidence" value="ECO:0007669"/>
    <property type="project" value="UniProtKB-UniRule"/>
</dbReference>
<evidence type="ECO:0000256" key="6">
    <source>
        <dbReference type="ARBA" id="ARBA00022741"/>
    </source>
</evidence>
<dbReference type="Proteomes" id="UP000070383">
    <property type="component" value="Unassembled WGS sequence"/>
</dbReference>
<dbReference type="Gene3D" id="3.40.50.300">
    <property type="entry name" value="P-loop containing nucleotide triphosphate hydrolases"/>
    <property type="match status" value="1"/>
</dbReference>
<feature type="site" description="Interaction with substrate tRNA" evidence="10">
    <location>
        <position position="130"/>
    </location>
</feature>
<feature type="region of interest" description="Interaction with substrate tRNA" evidence="10">
    <location>
        <begin position="43"/>
        <end position="46"/>
    </location>
</feature>
<dbReference type="InterPro" id="IPR039657">
    <property type="entry name" value="Dimethylallyltransferase"/>
</dbReference>
<feature type="binding site" evidence="10">
    <location>
        <begin position="20"/>
        <end position="25"/>
    </location>
    <ligand>
        <name>substrate</name>
    </ligand>
</feature>
<dbReference type="Gene3D" id="1.10.20.140">
    <property type="match status" value="1"/>
</dbReference>